<evidence type="ECO:0000256" key="5">
    <source>
        <dbReference type="SAM" id="MobiDB-lite"/>
    </source>
</evidence>
<dbReference type="InterPro" id="IPR029510">
    <property type="entry name" value="Ald_DH_CS_GLU"/>
</dbReference>
<dbReference type="PROSITE" id="PS00687">
    <property type="entry name" value="ALDEHYDE_DEHYDR_GLU"/>
    <property type="match status" value="1"/>
</dbReference>
<proteinExistence type="inferred from homology"/>
<dbReference type="KEGG" id="sami:SAMIE_1026350"/>
<dbReference type="Pfam" id="PF00171">
    <property type="entry name" value="Aldedh"/>
    <property type="match status" value="1"/>
</dbReference>
<dbReference type="FunFam" id="3.40.605.10:FF:000007">
    <property type="entry name" value="NAD/NADP-dependent betaine aldehyde dehydrogenase"/>
    <property type="match status" value="1"/>
</dbReference>
<evidence type="ECO:0000256" key="4">
    <source>
        <dbReference type="RuleBase" id="RU003345"/>
    </source>
</evidence>
<organism evidence="7 8">
    <name type="scientific">Sphingobium amiense</name>
    <dbReference type="NCBI Taxonomy" id="135719"/>
    <lineage>
        <taxon>Bacteria</taxon>
        <taxon>Pseudomonadati</taxon>
        <taxon>Pseudomonadota</taxon>
        <taxon>Alphaproteobacteria</taxon>
        <taxon>Sphingomonadales</taxon>
        <taxon>Sphingomonadaceae</taxon>
        <taxon>Sphingobium</taxon>
    </lineage>
</organism>
<dbReference type="InterPro" id="IPR016161">
    <property type="entry name" value="Ald_DH/histidinol_DH"/>
</dbReference>
<dbReference type="SUPFAM" id="SSF53720">
    <property type="entry name" value="ALDH-like"/>
    <property type="match status" value="1"/>
</dbReference>
<dbReference type="Gene3D" id="3.40.309.10">
    <property type="entry name" value="Aldehyde Dehydrogenase, Chain A, domain 2"/>
    <property type="match status" value="1"/>
</dbReference>
<dbReference type="InterPro" id="IPR016163">
    <property type="entry name" value="Ald_DH_C"/>
</dbReference>
<dbReference type="InterPro" id="IPR016162">
    <property type="entry name" value="Ald_DH_N"/>
</dbReference>
<evidence type="ECO:0000313" key="8">
    <source>
        <dbReference type="Proteomes" id="UP000279959"/>
    </source>
</evidence>
<evidence type="ECO:0000313" key="7">
    <source>
        <dbReference type="EMBL" id="BBD99134.1"/>
    </source>
</evidence>
<dbReference type="EMBL" id="AP018664">
    <property type="protein sequence ID" value="BBD99134.1"/>
    <property type="molecule type" value="Genomic_DNA"/>
</dbReference>
<evidence type="ECO:0000256" key="2">
    <source>
        <dbReference type="ARBA" id="ARBA00023002"/>
    </source>
</evidence>
<name>A0A494W3L6_9SPHN</name>
<dbReference type="Proteomes" id="UP000279959">
    <property type="component" value="Chromosome"/>
</dbReference>
<sequence>MIQQTTVPTPVEERLSIKDLTPVEPYIDGRSSPSSSEDRFSTYNPANGARLLDIAHGSQADVDRAVRAARLSFEKGAWRNASPGEKKAVLMRWAELIADNAAHLDRLDALEMGKPVSLPVFNARIAAGFLQFNAEAIDKVAGDVLTSDSLSTVIQPRGPHGVVAAIVPWNFPTYNCILKLAPALAAGNSVVLKPSEFSSQSAMMLVRFAHDAGLPEGVLNIVPGCGHIVGRALAEHMDVDMVTFTGSSAVGKLIMQYAGASNMKVVGAECGGKSPQIIFDDGIDADRIAHYIARTIVTNQGQVCSFGSRILVQDSLQAALVEKISGYLGEIVPGDPQFPSTTYGPLVSAGQFAKVTDFVDQAQAQGARLAHGGRRLLEETGGYFIEPTIVTNAAADSPIVQEEVFGPVVTVLPFADMEEAIRLANGTRYGLAAYIWSTRAATGFQMANALRTSVTVVNADAVASTGPGFAFSGEPSGLSGVGVEGGVAGLEAYQRRQTLWFNHG</sequence>
<accession>A0A494W3L6</accession>
<feature type="region of interest" description="Disordered" evidence="5">
    <location>
        <begin position="22"/>
        <end position="42"/>
    </location>
</feature>
<reference evidence="7 8" key="1">
    <citation type="submission" date="2018-05" db="EMBL/GenBank/DDBJ databases">
        <title>Complete Genome Sequence of the Nonylphenol-Degrading Bacterium Sphingobium amiense DSM 16289T.</title>
        <authorList>
            <person name="Ootsuka M."/>
            <person name="Nishizawa T."/>
            <person name="Ohta H."/>
        </authorList>
    </citation>
    <scope>NUCLEOTIDE SEQUENCE [LARGE SCALE GENOMIC DNA]</scope>
    <source>
        <strain evidence="7 8">DSM 16289</strain>
    </source>
</reference>
<dbReference type="AlphaFoldDB" id="A0A494W3L6"/>
<dbReference type="Gene3D" id="3.40.605.10">
    <property type="entry name" value="Aldehyde Dehydrogenase, Chain A, domain 1"/>
    <property type="match status" value="1"/>
</dbReference>
<comment type="similarity">
    <text evidence="1 4">Belongs to the aldehyde dehydrogenase family.</text>
</comment>
<dbReference type="GO" id="GO:0016620">
    <property type="term" value="F:oxidoreductase activity, acting on the aldehyde or oxo group of donors, NAD or NADP as acceptor"/>
    <property type="evidence" value="ECO:0007669"/>
    <property type="project" value="InterPro"/>
</dbReference>
<evidence type="ECO:0000256" key="3">
    <source>
        <dbReference type="PROSITE-ProRule" id="PRU10007"/>
    </source>
</evidence>
<dbReference type="RefSeq" id="WP_066702340.1">
    <property type="nucleotide sequence ID" value="NZ_AP018664.1"/>
</dbReference>
<evidence type="ECO:0000259" key="6">
    <source>
        <dbReference type="Pfam" id="PF00171"/>
    </source>
</evidence>
<evidence type="ECO:0000256" key="1">
    <source>
        <dbReference type="ARBA" id="ARBA00009986"/>
    </source>
</evidence>
<keyword evidence="8" id="KW-1185">Reference proteome</keyword>
<feature type="domain" description="Aldehyde dehydrogenase" evidence="6">
    <location>
        <begin position="35"/>
        <end position="498"/>
    </location>
</feature>
<protein>
    <recommendedName>
        <fullName evidence="6">Aldehyde dehydrogenase domain-containing protein</fullName>
    </recommendedName>
</protein>
<dbReference type="PANTHER" id="PTHR11699">
    <property type="entry name" value="ALDEHYDE DEHYDROGENASE-RELATED"/>
    <property type="match status" value="1"/>
</dbReference>
<keyword evidence="2 4" id="KW-0560">Oxidoreductase</keyword>
<feature type="active site" evidence="3">
    <location>
        <position position="269"/>
    </location>
</feature>
<dbReference type="InterPro" id="IPR015590">
    <property type="entry name" value="Aldehyde_DH_dom"/>
</dbReference>
<gene>
    <name evidence="7" type="ORF">SAMIE_1026350</name>
</gene>